<keyword evidence="4" id="KW-0325">Glycoprotein</keyword>
<protein>
    <recommendedName>
        <fullName evidence="5">alpha-1,2-Mannosidase</fullName>
        <ecNumber evidence="5">3.2.1.-</ecNumber>
    </recommendedName>
</protein>
<dbReference type="PANTHER" id="PTHR45679">
    <property type="entry name" value="ER DEGRADATION-ENHANCING ALPHA-MANNOSIDASE-LIKE PROTEIN 2"/>
    <property type="match status" value="1"/>
</dbReference>
<dbReference type="GO" id="GO:0005975">
    <property type="term" value="P:carbohydrate metabolic process"/>
    <property type="evidence" value="ECO:0007669"/>
    <property type="project" value="InterPro"/>
</dbReference>
<gene>
    <name evidence="6" type="ORF">ECPE_LOCUS16259</name>
</gene>
<comment type="similarity">
    <text evidence="2 5">Belongs to the glycosyl hydrolase 47 family.</text>
</comment>
<reference evidence="8" key="1">
    <citation type="submission" date="2016-06" db="UniProtKB">
        <authorList>
            <consortium name="WormBaseParasite"/>
        </authorList>
    </citation>
    <scope>IDENTIFICATION</scope>
</reference>
<dbReference type="PRINTS" id="PR00747">
    <property type="entry name" value="GLYHDRLASE47"/>
</dbReference>
<dbReference type="GO" id="GO:0044322">
    <property type="term" value="C:endoplasmic reticulum quality control compartment"/>
    <property type="evidence" value="ECO:0007669"/>
    <property type="project" value="GOC"/>
</dbReference>
<evidence type="ECO:0000256" key="1">
    <source>
        <dbReference type="ARBA" id="ARBA00004240"/>
    </source>
</evidence>
<dbReference type="EC" id="3.2.1.-" evidence="5"/>
<evidence type="ECO:0000256" key="5">
    <source>
        <dbReference type="RuleBase" id="RU361193"/>
    </source>
</evidence>
<dbReference type="WBParaSite" id="ECPE_0001630201-mRNA-1">
    <property type="protein sequence ID" value="ECPE_0001630201-mRNA-1"/>
    <property type="gene ID" value="ECPE_0001630201"/>
</dbReference>
<evidence type="ECO:0000256" key="3">
    <source>
        <dbReference type="ARBA" id="ARBA00022824"/>
    </source>
</evidence>
<dbReference type="GO" id="GO:0005509">
    <property type="term" value="F:calcium ion binding"/>
    <property type="evidence" value="ECO:0007669"/>
    <property type="project" value="InterPro"/>
</dbReference>
<evidence type="ECO:0000313" key="7">
    <source>
        <dbReference type="Proteomes" id="UP000272942"/>
    </source>
</evidence>
<dbReference type="InterPro" id="IPR001382">
    <property type="entry name" value="Glyco_hydro_47"/>
</dbReference>
<proteinExistence type="inferred from homology"/>
<dbReference type="Gene3D" id="1.50.10.10">
    <property type="match status" value="1"/>
</dbReference>
<dbReference type="PANTHER" id="PTHR45679:SF5">
    <property type="entry name" value="ER DEGRADATION-ENHANCING ALPHA-MANNOSIDASE-LIKE PROTEIN 1"/>
    <property type="match status" value="1"/>
</dbReference>
<keyword evidence="3" id="KW-0256">Endoplasmic reticulum</keyword>
<dbReference type="GO" id="GO:0016020">
    <property type="term" value="C:membrane"/>
    <property type="evidence" value="ECO:0007669"/>
    <property type="project" value="InterPro"/>
</dbReference>
<keyword evidence="5" id="KW-0326">Glycosidase</keyword>
<dbReference type="GO" id="GO:0004571">
    <property type="term" value="F:mannosyl-oligosaccharide 1,2-alpha-mannosidase activity"/>
    <property type="evidence" value="ECO:0007669"/>
    <property type="project" value="InterPro"/>
</dbReference>
<accession>A0A183BAM4</accession>
<organism evidence="8">
    <name type="scientific">Echinostoma caproni</name>
    <dbReference type="NCBI Taxonomy" id="27848"/>
    <lineage>
        <taxon>Eukaryota</taxon>
        <taxon>Metazoa</taxon>
        <taxon>Spiralia</taxon>
        <taxon>Lophotrochozoa</taxon>
        <taxon>Platyhelminthes</taxon>
        <taxon>Trematoda</taxon>
        <taxon>Digenea</taxon>
        <taxon>Plagiorchiida</taxon>
        <taxon>Echinostomata</taxon>
        <taxon>Echinostomatoidea</taxon>
        <taxon>Echinostomatidae</taxon>
        <taxon>Echinostoma</taxon>
    </lineage>
</organism>
<keyword evidence="5" id="KW-0378">Hydrolase</keyword>
<dbReference type="AlphaFoldDB" id="A0A183BAM4"/>
<dbReference type="SUPFAM" id="SSF48225">
    <property type="entry name" value="Seven-hairpin glycosidases"/>
    <property type="match status" value="1"/>
</dbReference>
<reference evidence="6 7" key="2">
    <citation type="submission" date="2018-11" db="EMBL/GenBank/DDBJ databases">
        <authorList>
            <consortium name="Pathogen Informatics"/>
        </authorList>
    </citation>
    <scope>NUCLEOTIDE SEQUENCE [LARGE SCALE GENOMIC DNA]</scope>
    <source>
        <strain evidence="6 7">Egypt</strain>
    </source>
</reference>
<evidence type="ECO:0000256" key="2">
    <source>
        <dbReference type="ARBA" id="ARBA00007658"/>
    </source>
</evidence>
<dbReference type="GO" id="GO:1904380">
    <property type="term" value="P:endoplasmic reticulum mannose trimming"/>
    <property type="evidence" value="ECO:0007669"/>
    <property type="project" value="InterPro"/>
</dbReference>
<evidence type="ECO:0000313" key="8">
    <source>
        <dbReference type="WBParaSite" id="ECPE_0001630201-mRNA-1"/>
    </source>
</evidence>
<sequence length="146" mass="16596">MFDFAYKSYINYAFPFDELNPINCTGRGYDHERPDNINVNDALGDYHLTLIDTLDTLAVMGKSEDFVHAVELLLNNLSFDRNNRVQLFEATIRVMGGLLSAHMLITDPARPFGDLRPKNYDNELLAHAHDLANRMLDSFEVSSLSI</sequence>
<evidence type="ECO:0000256" key="4">
    <source>
        <dbReference type="ARBA" id="ARBA00023180"/>
    </source>
</evidence>
<evidence type="ECO:0000313" key="6">
    <source>
        <dbReference type="EMBL" id="VDP93531.1"/>
    </source>
</evidence>
<dbReference type="InterPro" id="IPR044674">
    <property type="entry name" value="EDEM1/2/3"/>
</dbReference>
<dbReference type="Pfam" id="PF01532">
    <property type="entry name" value="Glyco_hydro_47"/>
    <property type="match status" value="1"/>
</dbReference>
<dbReference type="EMBL" id="UZAN01063606">
    <property type="protein sequence ID" value="VDP93531.1"/>
    <property type="molecule type" value="Genomic_DNA"/>
</dbReference>
<dbReference type="Proteomes" id="UP000272942">
    <property type="component" value="Unassembled WGS sequence"/>
</dbReference>
<keyword evidence="7" id="KW-1185">Reference proteome</keyword>
<dbReference type="OrthoDB" id="8118055at2759"/>
<comment type="subcellular location">
    <subcellularLocation>
        <location evidence="1">Endoplasmic reticulum</location>
    </subcellularLocation>
</comment>
<dbReference type="InterPro" id="IPR036026">
    <property type="entry name" value="Seven-hairpin_glycosidases"/>
</dbReference>
<dbReference type="InterPro" id="IPR012341">
    <property type="entry name" value="6hp_glycosidase-like_sf"/>
</dbReference>
<name>A0A183BAM4_9TREM</name>